<dbReference type="InterPro" id="IPR041581">
    <property type="entry name" value="Glyoxalase_6"/>
</dbReference>
<dbReference type="InterPro" id="IPR037523">
    <property type="entry name" value="VOC_core"/>
</dbReference>
<dbReference type="AlphaFoldDB" id="W7IP09"/>
<evidence type="ECO:0000259" key="1">
    <source>
        <dbReference type="PROSITE" id="PS51819"/>
    </source>
</evidence>
<dbReference type="InterPro" id="IPR029068">
    <property type="entry name" value="Glyas_Bleomycin-R_OHBP_Dase"/>
</dbReference>
<proteinExistence type="predicted"/>
<evidence type="ECO:0000313" key="2">
    <source>
        <dbReference type="EMBL" id="EWC62625.1"/>
    </source>
</evidence>
<dbReference type="STRING" id="909613.UO65_1977"/>
<reference evidence="2 3" key="1">
    <citation type="journal article" date="2014" name="Genome Announc.">
        <title>Draft Genome Sequence of the Antitrypanosomally Active Sponge-Associated Bacterium Actinokineospora sp. Strain EG49.</title>
        <authorList>
            <person name="Harjes J."/>
            <person name="Ryu T."/>
            <person name="Abdelmohsen U.R."/>
            <person name="Moitinho-Silva L."/>
            <person name="Horn H."/>
            <person name="Ravasi T."/>
            <person name="Hentschel U."/>
        </authorList>
    </citation>
    <scope>NUCLEOTIDE SEQUENCE [LARGE SCALE GENOMIC DNA]</scope>
    <source>
        <strain evidence="2 3">EG49</strain>
    </source>
</reference>
<organism evidence="2 3">
    <name type="scientific">Actinokineospora spheciospongiae</name>
    <dbReference type="NCBI Taxonomy" id="909613"/>
    <lineage>
        <taxon>Bacteria</taxon>
        <taxon>Bacillati</taxon>
        <taxon>Actinomycetota</taxon>
        <taxon>Actinomycetes</taxon>
        <taxon>Pseudonocardiales</taxon>
        <taxon>Pseudonocardiaceae</taxon>
        <taxon>Actinokineospora</taxon>
    </lineage>
</organism>
<feature type="domain" description="VOC" evidence="1">
    <location>
        <begin position="19"/>
        <end position="128"/>
    </location>
</feature>
<dbReference type="PANTHER" id="PTHR33993">
    <property type="entry name" value="GLYOXALASE-RELATED"/>
    <property type="match status" value="1"/>
</dbReference>
<dbReference type="SUPFAM" id="SSF54593">
    <property type="entry name" value="Glyoxalase/Bleomycin resistance protein/Dihydroxybiphenyl dioxygenase"/>
    <property type="match status" value="2"/>
</dbReference>
<dbReference type="CDD" id="cd07247">
    <property type="entry name" value="SgaA_N_like"/>
    <property type="match status" value="2"/>
</dbReference>
<dbReference type="PATRIC" id="fig|909613.9.peg.1993"/>
<comment type="caution">
    <text evidence="2">The sequence shown here is derived from an EMBL/GenBank/DDBJ whole genome shotgun (WGS) entry which is preliminary data.</text>
</comment>
<dbReference type="PANTHER" id="PTHR33993:SF14">
    <property type="entry name" value="GB|AAF24581.1"/>
    <property type="match status" value="1"/>
</dbReference>
<dbReference type="Gene3D" id="3.10.180.10">
    <property type="entry name" value="2,3-Dihydroxybiphenyl 1,2-Dioxygenase, domain 1"/>
    <property type="match status" value="2"/>
</dbReference>
<dbReference type="Proteomes" id="UP000019277">
    <property type="component" value="Unassembled WGS sequence"/>
</dbReference>
<keyword evidence="3" id="KW-1185">Reference proteome</keyword>
<dbReference type="PROSITE" id="PS51819">
    <property type="entry name" value="VOC"/>
    <property type="match status" value="1"/>
</dbReference>
<sequence length="280" mass="30260">MSMDAISALEEIPDGMPGKPCWVELATPDPRTASEFYAGLFGWAFRVGEDGYVMAYVDDVPVAGLHVPLGEQPNRWTLYLSVGDTANTAERVVQLGGAVLSEPTEVPGQGGLLVAADPSGAAIGFWRRDRDLRLGTGFPGAFTWAELNTWDGAAADAFYSALFDYEVVQMGDGQAFDYTSWVVRGEEVLGRLRMGSEFPPEQEPHWMVFFEVDPLSGTDRVASRAQQLGGRVVVPPFDSPFGRAAVLADTTGAEFTVLDRTDALPVVVEDEIGAPVDYDD</sequence>
<dbReference type="RefSeq" id="WP_035280839.1">
    <property type="nucleotide sequence ID" value="NZ_AYXG01000074.1"/>
</dbReference>
<accession>A0A8E3BDB3</accession>
<name>W7IP09_9PSEU</name>
<evidence type="ECO:0000313" key="3">
    <source>
        <dbReference type="Proteomes" id="UP000019277"/>
    </source>
</evidence>
<dbReference type="Pfam" id="PF18029">
    <property type="entry name" value="Glyoxalase_6"/>
    <property type="match status" value="2"/>
</dbReference>
<protein>
    <submittedName>
        <fullName evidence="2">Putative hydroxylase</fullName>
    </submittedName>
</protein>
<gene>
    <name evidence="2" type="ORF">UO65_1977</name>
</gene>
<dbReference type="InterPro" id="IPR052164">
    <property type="entry name" value="Anthracycline_SecMetBiosynth"/>
</dbReference>
<accession>W7IP09</accession>
<dbReference type="EMBL" id="AYXG01000074">
    <property type="protein sequence ID" value="EWC62625.1"/>
    <property type="molecule type" value="Genomic_DNA"/>
</dbReference>
<dbReference type="eggNOG" id="COG3324">
    <property type="taxonomic scope" value="Bacteria"/>
</dbReference>